<dbReference type="AlphaFoldDB" id="A0A2C9U086"/>
<organism evidence="1">
    <name type="scientific">Manihot esculenta</name>
    <name type="common">Cassava</name>
    <name type="synonym">Jatropha manihot</name>
    <dbReference type="NCBI Taxonomy" id="3983"/>
    <lineage>
        <taxon>Eukaryota</taxon>
        <taxon>Viridiplantae</taxon>
        <taxon>Streptophyta</taxon>
        <taxon>Embryophyta</taxon>
        <taxon>Tracheophyta</taxon>
        <taxon>Spermatophyta</taxon>
        <taxon>Magnoliopsida</taxon>
        <taxon>eudicotyledons</taxon>
        <taxon>Gunneridae</taxon>
        <taxon>Pentapetalae</taxon>
        <taxon>rosids</taxon>
        <taxon>fabids</taxon>
        <taxon>Malpighiales</taxon>
        <taxon>Euphorbiaceae</taxon>
        <taxon>Crotonoideae</taxon>
        <taxon>Manihoteae</taxon>
        <taxon>Manihot</taxon>
    </lineage>
</organism>
<gene>
    <name evidence="1" type="ORF">MANES_18G033600</name>
</gene>
<accession>A0A2C9U086</accession>
<name>A0A2C9U086_MANES</name>
<sequence>MKQLDMGSNVCFEPCEVADLPPISFLYKAMPSEPSICF</sequence>
<protein>
    <submittedName>
        <fullName evidence="1">Uncharacterized protein</fullName>
    </submittedName>
</protein>
<evidence type="ECO:0000313" key="1">
    <source>
        <dbReference type="EMBL" id="OAY22880.1"/>
    </source>
</evidence>
<proteinExistence type="predicted"/>
<dbReference type="EMBL" id="CM004404">
    <property type="protein sequence ID" value="OAY22880.1"/>
    <property type="molecule type" value="Genomic_DNA"/>
</dbReference>
<reference evidence="1" key="1">
    <citation type="submission" date="2016-02" db="EMBL/GenBank/DDBJ databases">
        <title>WGS assembly of Manihot esculenta.</title>
        <authorList>
            <person name="Bredeson J.V."/>
            <person name="Prochnik S.E."/>
            <person name="Lyons J.B."/>
            <person name="Schmutz J."/>
            <person name="Grimwood J."/>
            <person name="Vrebalov J."/>
            <person name="Bart R.S."/>
            <person name="Amuge T."/>
            <person name="Ferguson M.E."/>
            <person name="Green R."/>
            <person name="Putnam N."/>
            <person name="Stites J."/>
            <person name="Rounsley S."/>
            <person name="Rokhsar D.S."/>
        </authorList>
    </citation>
    <scope>NUCLEOTIDE SEQUENCE [LARGE SCALE GENOMIC DNA]</scope>
    <source>
        <tissue evidence="1">Leaf</tissue>
    </source>
</reference>